<dbReference type="EMBL" id="JAPCHZ010000002">
    <property type="protein sequence ID" value="MCW4451525.1"/>
    <property type="molecule type" value="Genomic_DNA"/>
</dbReference>
<accession>A0ABT3JL76</accession>
<proteinExistence type="predicted"/>
<feature type="chain" id="PRO_5046703704" evidence="1">
    <location>
        <begin position="26"/>
        <end position="250"/>
    </location>
</feature>
<gene>
    <name evidence="2" type="ORF">OK344_04820</name>
</gene>
<keyword evidence="3" id="KW-1185">Reference proteome</keyword>
<dbReference type="RefSeq" id="WP_265143715.1">
    <property type="nucleotide sequence ID" value="NZ_JAPCHZ010000002.1"/>
</dbReference>
<keyword evidence="1" id="KW-0732">Signal</keyword>
<comment type="caution">
    <text evidence="2">The sequence shown here is derived from an EMBL/GenBank/DDBJ whole genome shotgun (WGS) entry which is preliminary data.</text>
</comment>
<sequence length="250" mass="29559">MKLFYFLLKQKLLWPLLAFPFFLSAQTVHEFPTAQSPYIGGYEAYYKDFHDIVLEKKLQPCAEKSQFYQFSVLVNIDASINFIKDQHPNYLANNKCASDLAREVAKYQTKWNPAIINGTPQPAIARFMIFPDHIFEENNTQYSPVVTTPVYNNVGEDHMNHFWKQLKSNMDLRRFRWEDRFTIEAEFIITKEGKLEDIVLTKKTGLEEFDRMLFYAFKSMKKKWKPATVNGIPVDFRYKYHLTATTDPEY</sequence>
<protein>
    <submittedName>
        <fullName evidence="2">Energy transducer TonB</fullName>
    </submittedName>
</protein>
<dbReference type="Proteomes" id="UP001209107">
    <property type="component" value="Unassembled WGS sequence"/>
</dbReference>
<evidence type="ECO:0000313" key="3">
    <source>
        <dbReference type="Proteomes" id="UP001209107"/>
    </source>
</evidence>
<feature type="signal peptide" evidence="1">
    <location>
        <begin position="1"/>
        <end position="25"/>
    </location>
</feature>
<dbReference type="SUPFAM" id="SSF74653">
    <property type="entry name" value="TolA/TonB C-terminal domain"/>
    <property type="match status" value="1"/>
</dbReference>
<reference evidence="2 3" key="1">
    <citation type="submission" date="2022-10" db="EMBL/GenBank/DDBJ databases">
        <title>Kaistella sp. BT-6-1-3.</title>
        <authorList>
            <person name="Ai J."/>
            <person name="Deng Z."/>
        </authorList>
    </citation>
    <scope>NUCLEOTIDE SEQUENCE [LARGE SCALE GENOMIC DNA]</scope>
    <source>
        <strain evidence="2 3">BT6-1-3</strain>
    </source>
</reference>
<organism evidence="2 3">
    <name type="scientific">Kaistella yananensis</name>
    <dbReference type="NCBI Taxonomy" id="2989820"/>
    <lineage>
        <taxon>Bacteria</taxon>
        <taxon>Pseudomonadati</taxon>
        <taxon>Bacteroidota</taxon>
        <taxon>Flavobacteriia</taxon>
        <taxon>Flavobacteriales</taxon>
        <taxon>Weeksellaceae</taxon>
        <taxon>Chryseobacterium group</taxon>
        <taxon>Kaistella</taxon>
    </lineage>
</organism>
<name>A0ABT3JL76_9FLAO</name>
<evidence type="ECO:0000313" key="2">
    <source>
        <dbReference type="EMBL" id="MCW4451525.1"/>
    </source>
</evidence>
<evidence type="ECO:0000256" key="1">
    <source>
        <dbReference type="SAM" id="SignalP"/>
    </source>
</evidence>
<dbReference type="Gene3D" id="3.30.1150.10">
    <property type="match status" value="1"/>
</dbReference>